<dbReference type="PROSITE" id="PS50157">
    <property type="entry name" value="ZINC_FINGER_C2H2_2"/>
    <property type="match status" value="5"/>
</dbReference>
<evidence type="ECO:0000313" key="21">
    <source>
        <dbReference type="Proteomes" id="UP000034805"/>
    </source>
</evidence>
<dbReference type="PROSITE" id="PS00028">
    <property type="entry name" value="ZINC_FINGER_C2H2_1"/>
    <property type="match status" value="6"/>
</dbReference>
<name>A0A0P7X2N0_SCLFO</name>
<feature type="domain" description="C2H2-type" evidence="19">
    <location>
        <begin position="974"/>
        <end position="997"/>
    </location>
</feature>
<dbReference type="Gene3D" id="3.30.160.60">
    <property type="entry name" value="Classic Zinc Finger"/>
    <property type="match status" value="4"/>
</dbReference>
<evidence type="ECO:0000256" key="11">
    <source>
        <dbReference type="ARBA" id="ARBA00022843"/>
    </source>
</evidence>
<feature type="compositionally biased region" description="Basic and acidic residues" evidence="17">
    <location>
        <begin position="854"/>
        <end position="863"/>
    </location>
</feature>
<dbReference type="SMART" id="SM00225">
    <property type="entry name" value="BTB"/>
    <property type="match status" value="1"/>
</dbReference>
<evidence type="ECO:0000256" key="2">
    <source>
        <dbReference type="ARBA" id="ARBA00004286"/>
    </source>
</evidence>
<sequence>MTVMSPSTKGLMDSIHAHVLLSSLNEQRTSGLFCDVTIVVEDIKFRAHRNVLAASSGYFRNALSTPEHGASGQVLELLDLRSEIFASILNFIYSSKVAPAGTEDIRLLVAAGKKLGIPFLEKLMEQERRGSGALYNHSLSSRQPTKISSPRHTPLSFGSHPLKRESARPEEMECASGPRITNAFSIREAGVGHHPFTSLGLRSEEHRSPEQELLPQSSAPSQSEPVHTLSEHSYAVSQMHNAVERSEEKQEVVNGDMDHTQAPIRPRAFQNSGPLKKRHRFGAGLSEETPVTPASGTPLQANGGCPSSVSAVVPSSAFISSNAVDKVSSGKEQHASKTTSTEETVNPPSLSPSSSHCDYCPETFTGRATLNRNAHIRKKRFVSYLFCKFCYRKFMHPKRLRNHEQVCCKAKVLAPERNLRRTETRGSLSDANEPNPIDREFSWHRPSSTADSAEATHEVERGAGLTEEQRLYTCGVCKRVYVTLSSLRRHENVHSWRRAYPCHYCDKVFALAEYRTKHEIWHTGERRYQCIFCLDTFMTYYILKNHQKSFHGIDPRLVVSKKSANSSFKGSVYPIKLYRLLPMKYRKRRYTYRQTFSQEYHNQTVSLPVTCSSASTSLEEASADGACARQSLFSLPMTFMATPKVIASVTPNISFDPPCNQDINQLPSSEVASSQRISTSVPSGMDEYSSLSHVGSRESSVISYGYTHPTVPKQVNKMSSVRQISDKASAPLNTSHNDKSSLPFLEASQASSLDLGYKLGDLPNPSPPPDTMADQLLLSSRNNLTNDQSSAGKTETYIAKPACPGPSVGSQVLPLCQITVKIGEEALVHRRVRDAQLFPRKRKTTLWCREEEEAQKNSGERSRNFPSLRMRTDLTSLAEAESNDDVTDRDSNDHLWRPYYSYKPKKKPKKLKPKQRGTSQTRPPGRPLKGTTRVPEYKDKEDYLQACYSQNDKILQDKVNNTNRLKNSSQKATYICDVCSSVFFSLSTLQTHVKTRHPCSCQTCGKPCSPMDMPSSLEDGGKIVCKSCIRDGSCFENVTRSLRTEKRYRCSFCPQRFLYLATKKSHEKKHVEKHGKGYGCCYCPKVCKTPTSLGIHQKRHLIKTEEVEGDNKALAKTMFATNDAPKLKAYEFSDVDSSVLKLEEQVEINSKGCYQELKQPQMKTLRSPLWESTSFIRSSEGFLGRHREPL</sequence>
<evidence type="ECO:0000256" key="16">
    <source>
        <dbReference type="PROSITE-ProRule" id="PRU00042"/>
    </source>
</evidence>
<dbReference type="PANTHER" id="PTHR24394">
    <property type="entry name" value="ZINC FINGER PROTEIN"/>
    <property type="match status" value="1"/>
</dbReference>
<evidence type="ECO:0000256" key="9">
    <source>
        <dbReference type="ARBA" id="ARBA00022771"/>
    </source>
</evidence>
<feature type="region of interest" description="Disordered" evidence="17">
    <location>
        <begin position="134"/>
        <end position="165"/>
    </location>
</feature>
<dbReference type="FunFam" id="3.30.160.60:FF:000235">
    <property type="entry name" value="Zinc finger and BTB domain containing 38"/>
    <property type="match status" value="1"/>
</dbReference>
<dbReference type="Gene3D" id="3.30.710.10">
    <property type="entry name" value="Potassium Channel Kv1.1, Chain A"/>
    <property type="match status" value="1"/>
</dbReference>
<evidence type="ECO:0000256" key="14">
    <source>
        <dbReference type="ARBA" id="ARBA00023163"/>
    </source>
</evidence>
<feature type="region of interest" description="Disordered" evidence="17">
    <location>
        <begin position="195"/>
        <end position="229"/>
    </location>
</feature>
<evidence type="ECO:0000259" key="18">
    <source>
        <dbReference type="PROSITE" id="PS50097"/>
    </source>
</evidence>
<keyword evidence="7" id="KW-0479">Metal-binding</keyword>
<evidence type="ECO:0000256" key="12">
    <source>
        <dbReference type="ARBA" id="ARBA00023015"/>
    </source>
</evidence>
<feature type="compositionally biased region" description="Basic residues" evidence="17">
    <location>
        <begin position="903"/>
        <end position="915"/>
    </location>
</feature>
<dbReference type="GO" id="GO:0008270">
    <property type="term" value="F:zinc ion binding"/>
    <property type="evidence" value="ECO:0007669"/>
    <property type="project" value="UniProtKB-KW"/>
</dbReference>
<keyword evidence="11" id="KW-0832">Ubl conjugation</keyword>
<evidence type="ECO:0000256" key="4">
    <source>
        <dbReference type="ARBA" id="ARBA00022491"/>
    </source>
</evidence>
<feature type="region of interest" description="Disordered" evidence="17">
    <location>
        <begin position="258"/>
        <end position="306"/>
    </location>
</feature>
<dbReference type="InterPro" id="IPR013087">
    <property type="entry name" value="Znf_C2H2_type"/>
</dbReference>
<evidence type="ECO:0000313" key="20">
    <source>
        <dbReference type="EMBL" id="KPP70791.1"/>
    </source>
</evidence>
<dbReference type="InterPro" id="IPR011333">
    <property type="entry name" value="SKP1/BTB/POZ_sf"/>
</dbReference>
<dbReference type="GO" id="GO:0005694">
    <property type="term" value="C:chromosome"/>
    <property type="evidence" value="ECO:0007669"/>
    <property type="project" value="UniProtKB-SubCell"/>
</dbReference>
<reference evidence="20 21" key="1">
    <citation type="submission" date="2015-08" db="EMBL/GenBank/DDBJ databases">
        <title>The genome of the Asian arowana (Scleropages formosus).</title>
        <authorList>
            <person name="Tan M.H."/>
            <person name="Gan H.M."/>
            <person name="Croft L.J."/>
            <person name="Austin C.M."/>
        </authorList>
    </citation>
    <scope>NUCLEOTIDE SEQUENCE [LARGE SCALE GENOMIC DNA]</scope>
    <source>
        <strain evidence="20">Aro1</strain>
    </source>
</reference>
<evidence type="ECO:0000256" key="3">
    <source>
        <dbReference type="ARBA" id="ARBA00022454"/>
    </source>
</evidence>
<accession>A0A0P7X2N0</accession>
<feature type="domain" description="C2H2-type" evidence="19">
    <location>
        <begin position="528"/>
        <end position="551"/>
    </location>
</feature>
<feature type="compositionally biased region" description="Basic and acidic residues" evidence="17">
    <location>
        <begin position="886"/>
        <end position="896"/>
    </location>
</feature>
<keyword evidence="12" id="KW-0805">Transcription regulation</keyword>
<evidence type="ECO:0000256" key="10">
    <source>
        <dbReference type="ARBA" id="ARBA00022833"/>
    </source>
</evidence>
<dbReference type="Proteomes" id="UP000034805">
    <property type="component" value="Unassembled WGS sequence"/>
</dbReference>
<protein>
    <submittedName>
        <fullName evidence="20">Zinc finger and BTB domain-containing protein 38-like</fullName>
    </submittedName>
</protein>
<comment type="caution">
    <text evidence="20">The sequence shown here is derived from an EMBL/GenBank/DDBJ whole genome shotgun (WGS) entry which is preliminary data.</text>
</comment>
<feature type="domain" description="C2H2-type" evidence="19">
    <location>
        <begin position="500"/>
        <end position="527"/>
    </location>
</feature>
<feature type="domain" description="C2H2-type" evidence="19">
    <location>
        <begin position="1048"/>
        <end position="1075"/>
    </location>
</feature>
<keyword evidence="3" id="KW-0158">Chromosome</keyword>
<dbReference type="FunFam" id="3.30.160.60:FF:000437">
    <property type="entry name" value="zinc finger and BTB domain-containing protein 38"/>
    <property type="match status" value="1"/>
</dbReference>
<evidence type="ECO:0000256" key="6">
    <source>
        <dbReference type="ARBA" id="ARBA00022553"/>
    </source>
</evidence>
<proteinExistence type="predicted"/>
<dbReference type="SUPFAM" id="SSF57667">
    <property type="entry name" value="beta-beta-alpha zinc fingers"/>
    <property type="match status" value="2"/>
</dbReference>
<dbReference type="SMART" id="SM00355">
    <property type="entry name" value="ZnF_C2H2"/>
    <property type="match status" value="7"/>
</dbReference>
<evidence type="ECO:0000259" key="19">
    <source>
        <dbReference type="PROSITE" id="PS50157"/>
    </source>
</evidence>
<keyword evidence="10" id="KW-0862">Zinc</keyword>
<dbReference type="AlphaFoldDB" id="A0A0P7X2N0"/>
<evidence type="ECO:0000256" key="13">
    <source>
        <dbReference type="ARBA" id="ARBA00023125"/>
    </source>
</evidence>
<keyword evidence="6" id="KW-0597">Phosphoprotein</keyword>
<evidence type="ECO:0000256" key="15">
    <source>
        <dbReference type="ARBA" id="ARBA00023242"/>
    </source>
</evidence>
<feature type="compositionally biased region" description="Polar residues" evidence="17">
    <location>
        <begin position="336"/>
        <end position="356"/>
    </location>
</feature>
<dbReference type="PANTHER" id="PTHR24394:SF58">
    <property type="entry name" value="ZINC FINGER AND BTB DOMAIN CONTAINING 33"/>
    <property type="match status" value="1"/>
</dbReference>
<dbReference type="Pfam" id="PF00651">
    <property type="entry name" value="BTB"/>
    <property type="match status" value="1"/>
</dbReference>
<feature type="region of interest" description="Disordered" evidence="17">
    <location>
        <begin position="439"/>
        <end position="460"/>
    </location>
</feature>
<feature type="region of interest" description="Disordered" evidence="17">
    <location>
        <begin position="323"/>
        <end position="356"/>
    </location>
</feature>
<feature type="region of interest" description="Disordered" evidence="17">
    <location>
        <begin position="875"/>
        <end position="935"/>
    </location>
</feature>
<dbReference type="PROSITE" id="PS50097">
    <property type="entry name" value="BTB"/>
    <property type="match status" value="1"/>
</dbReference>
<keyword evidence="9 16" id="KW-0863">Zinc-finger</keyword>
<evidence type="ECO:0000256" key="5">
    <source>
        <dbReference type="ARBA" id="ARBA00022499"/>
    </source>
</evidence>
<evidence type="ECO:0000256" key="17">
    <source>
        <dbReference type="SAM" id="MobiDB-lite"/>
    </source>
</evidence>
<comment type="subcellular location">
    <subcellularLocation>
        <location evidence="2">Chromosome</location>
    </subcellularLocation>
    <subcellularLocation>
        <location evidence="1">Nucleus</location>
    </subcellularLocation>
</comment>
<gene>
    <name evidence="20" type="ORF">Z043_110346</name>
</gene>
<dbReference type="GO" id="GO:0005634">
    <property type="term" value="C:nucleus"/>
    <property type="evidence" value="ECO:0007669"/>
    <property type="project" value="UniProtKB-SubCell"/>
</dbReference>
<keyword evidence="4" id="KW-0678">Repressor</keyword>
<evidence type="ECO:0000256" key="1">
    <source>
        <dbReference type="ARBA" id="ARBA00004123"/>
    </source>
</evidence>
<dbReference type="InterPro" id="IPR036236">
    <property type="entry name" value="Znf_C2H2_sf"/>
</dbReference>
<dbReference type="GO" id="GO:0000981">
    <property type="term" value="F:DNA-binding transcription factor activity, RNA polymerase II-specific"/>
    <property type="evidence" value="ECO:0007669"/>
    <property type="project" value="TreeGrafter"/>
</dbReference>
<feature type="region of interest" description="Disordered" evidence="17">
    <location>
        <begin position="850"/>
        <end position="869"/>
    </location>
</feature>
<feature type="compositionally biased region" description="Polar residues" evidence="17">
    <location>
        <begin position="137"/>
        <end position="151"/>
    </location>
</feature>
<dbReference type="InterPro" id="IPR000210">
    <property type="entry name" value="BTB/POZ_dom"/>
</dbReference>
<keyword evidence="5" id="KW-1017">Isopeptide bond</keyword>
<dbReference type="SUPFAM" id="SSF54695">
    <property type="entry name" value="POZ domain"/>
    <property type="match status" value="1"/>
</dbReference>
<feature type="domain" description="C2H2-type" evidence="19">
    <location>
        <begin position="472"/>
        <end position="499"/>
    </location>
</feature>
<keyword evidence="15" id="KW-0539">Nucleus</keyword>
<dbReference type="EMBL" id="JARO02003295">
    <property type="protein sequence ID" value="KPP70791.1"/>
    <property type="molecule type" value="Genomic_DNA"/>
</dbReference>
<organism evidence="20 21">
    <name type="scientific">Scleropages formosus</name>
    <name type="common">Asian bonytongue</name>
    <name type="synonym">Osteoglossum formosum</name>
    <dbReference type="NCBI Taxonomy" id="113540"/>
    <lineage>
        <taxon>Eukaryota</taxon>
        <taxon>Metazoa</taxon>
        <taxon>Chordata</taxon>
        <taxon>Craniata</taxon>
        <taxon>Vertebrata</taxon>
        <taxon>Euteleostomi</taxon>
        <taxon>Actinopterygii</taxon>
        <taxon>Neopterygii</taxon>
        <taxon>Teleostei</taxon>
        <taxon>Osteoglossocephala</taxon>
        <taxon>Osteoglossomorpha</taxon>
        <taxon>Osteoglossiformes</taxon>
        <taxon>Osteoglossidae</taxon>
        <taxon>Scleropages</taxon>
    </lineage>
</organism>
<dbReference type="GO" id="GO:0003677">
    <property type="term" value="F:DNA binding"/>
    <property type="evidence" value="ECO:0007669"/>
    <property type="project" value="UniProtKB-KW"/>
</dbReference>
<dbReference type="Pfam" id="PF00096">
    <property type="entry name" value="zf-C2H2"/>
    <property type="match status" value="1"/>
</dbReference>
<evidence type="ECO:0000256" key="8">
    <source>
        <dbReference type="ARBA" id="ARBA00022737"/>
    </source>
</evidence>
<feature type="compositionally biased region" description="Polar residues" evidence="17">
    <location>
        <begin position="214"/>
        <end position="225"/>
    </location>
</feature>
<keyword evidence="8" id="KW-0677">Repeat</keyword>
<keyword evidence="13" id="KW-0238">DNA-binding</keyword>
<keyword evidence="14" id="KW-0804">Transcription</keyword>
<evidence type="ECO:0000256" key="7">
    <source>
        <dbReference type="ARBA" id="ARBA00022723"/>
    </source>
</evidence>
<feature type="domain" description="BTB" evidence="18">
    <location>
        <begin position="34"/>
        <end position="101"/>
    </location>
</feature>